<dbReference type="GO" id="GO:0004252">
    <property type="term" value="F:serine-type endopeptidase activity"/>
    <property type="evidence" value="ECO:0007669"/>
    <property type="project" value="InterPro"/>
</dbReference>
<keyword evidence="3 6" id="KW-0378">Hydrolase</keyword>
<dbReference type="FunFam" id="2.40.10.10:FF:000024">
    <property type="entry name" value="Serine protease 53"/>
    <property type="match status" value="1"/>
</dbReference>
<evidence type="ECO:0000256" key="5">
    <source>
        <dbReference type="ARBA" id="ARBA00023157"/>
    </source>
</evidence>
<dbReference type="PANTHER" id="PTHR24252:SF7">
    <property type="entry name" value="HYALIN"/>
    <property type="match status" value="1"/>
</dbReference>
<evidence type="ECO:0000256" key="6">
    <source>
        <dbReference type="RuleBase" id="RU363034"/>
    </source>
</evidence>
<keyword evidence="5" id="KW-1015">Disulfide bond</keyword>
<feature type="domain" description="Peptidase S1" evidence="8">
    <location>
        <begin position="36"/>
        <end position="269"/>
    </location>
</feature>
<evidence type="ECO:0000256" key="2">
    <source>
        <dbReference type="ARBA" id="ARBA00022729"/>
    </source>
</evidence>
<dbReference type="OrthoDB" id="10002959at2759"/>
<keyword evidence="1 6" id="KW-0645">Protease</keyword>
<feature type="signal peptide" evidence="7">
    <location>
        <begin position="1"/>
        <end position="22"/>
    </location>
</feature>
<reference evidence="10" key="1">
    <citation type="submission" date="2025-08" db="UniProtKB">
        <authorList>
            <consortium name="RefSeq"/>
        </authorList>
    </citation>
    <scope>IDENTIFICATION</scope>
    <source>
        <strain evidence="10">Wakin</strain>
        <tissue evidence="10">Muscle</tissue>
    </source>
</reference>
<proteinExistence type="predicted"/>
<dbReference type="SUPFAM" id="SSF50494">
    <property type="entry name" value="Trypsin-like serine proteases"/>
    <property type="match status" value="1"/>
</dbReference>
<dbReference type="GO" id="GO:0006508">
    <property type="term" value="P:proteolysis"/>
    <property type="evidence" value="ECO:0007669"/>
    <property type="project" value="UniProtKB-KW"/>
</dbReference>
<dbReference type="PANTHER" id="PTHR24252">
    <property type="entry name" value="ACROSIN-RELATED"/>
    <property type="match status" value="1"/>
</dbReference>
<feature type="chain" id="PRO_5028095571" evidence="7">
    <location>
        <begin position="23"/>
        <end position="327"/>
    </location>
</feature>
<evidence type="ECO:0000256" key="7">
    <source>
        <dbReference type="SAM" id="SignalP"/>
    </source>
</evidence>
<dbReference type="PROSITE" id="PS00134">
    <property type="entry name" value="TRYPSIN_HIS"/>
    <property type="match status" value="1"/>
</dbReference>
<keyword evidence="4 6" id="KW-0720">Serine protease</keyword>
<dbReference type="InterPro" id="IPR043504">
    <property type="entry name" value="Peptidase_S1_PA_chymotrypsin"/>
</dbReference>
<dbReference type="SMART" id="SM00020">
    <property type="entry name" value="Tryp_SPc"/>
    <property type="match status" value="1"/>
</dbReference>
<dbReference type="InterPro" id="IPR018114">
    <property type="entry name" value="TRYPSIN_HIS"/>
</dbReference>
<dbReference type="InterPro" id="IPR001314">
    <property type="entry name" value="Peptidase_S1A"/>
</dbReference>
<dbReference type="PROSITE" id="PS50240">
    <property type="entry name" value="TRYPSIN_DOM"/>
    <property type="match status" value="1"/>
</dbReference>
<organism evidence="9 10">
    <name type="scientific">Carassius auratus</name>
    <name type="common">Goldfish</name>
    <dbReference type="NCBI Taxonomy" id="7957"/>
    <lineage>
        <taxon>Eukaryota</taxon>
        <taxon>Metazoa</taxon>
        <taxon>Chordata</taxon>
        <taxon>Craniata</taxon>
        <taxon>Vertebrata</taxon>
        <taxon>Euteleostomi</taxon>
        <taxon>Actinopterygii</taxon>
        <taxon>Neopterygii</taxon>
        <taxon>Teleostei</taxon>
        <taxon>Ostariophysi</taxon>
        <taxon>Cypriniformes</taxon>
        <taxon>Cyprinidae</taxon>
        <taxon>Cyprininae</taxon>
        <taxon>Carassius</taxon>
    </lineage>
</organism>
<keyword evidence="2 7" id="KW-0732">Signal</keyword>
<dbReference type="AlphaFoldDB" id="A0A6P6NK35"/>
<gene>
    <name evidence="10" type="primary">LOC113080527</name>
</gene>
<keyword evidence="9" id="KW-1185">Reference proteome</keyword>
<dbReference type="KEGG" id="caua:113080527"/>
<dbReference type="Gene3D" id="2.40.10.10">
    <property type="entry name" value="Trypsin-like serine proteases"/>
    <property type="match status" value="1"/>
</dbReference>
<dbReference type="GeneID" id="113080527"/>
<evidence type="ECO:0000313" key="9">
    <source>
        <dbReference type="Proteomes" id="UP000515129"/>
    </source>
</evidence>
<accession>A0A6P6NK35</accession>
<evidence type="ECO:0000313" key="10">
    <source>
        <dbReference type="RefSeq" id="XP_026108466.1"/>
    </source>
</evidence>
<sequence>MKFNSALSVAGVTLLYITGSLCQLDVCGRAPLNNKIVGGEDATAGSWPWQVSIHVSGSSHNCGGTLINKDWVLSAAHCFQDFVLSDVVMYFGRLSQSGSNPDETSRTASQVFNHPDYNSPPFDNDIALVQLSSSVTFSDYIKPVCLAAAGSVFGAGTESWVTGWGRLQAGALQLPDMLQEVMIPIVSDSDCEKAYEGTFTSNMLCAGLLNQGGKGPCQGDSGGPILSSNSSLWIQSGIVSFGKGCAEPTFPTVFAKVSQFQDWIKSLTGSNPPGFVVFRNGIQQATPTPTPTTDQTSNSNFGSVPNFLLFPLSLTFSIISFSLFLTP</sequence>
<dbReference type="InterPro" id="IPR001254">
    <property type="entry name" value="Trypsin_dom"/>
</dbReference>
<dbReference type="RefSeq" id="XP_026108466.1">
    <property type="nucleotide sequence ID" value="XM_026252681.1"/>
</dbReference>
<dbReference type="PROSITE" id="PS00135">
    <property type="entry name" value="TRYPSIN_SER"/>
    <property type="match status" value="1"/>
</dbReference>
<evidence type="ECO:0000256" key="4">
    <source>
        <dbReference type="ARBA" id="ARBA00022825"/>
    </source>
</evidence>
<dbReference type="Pfam" id="PF00089">
    <property type="entry name" value="Trypsin"/>
    <property type="match status" value="1"/>
</dbReference>
<name>A0A6P6NK35_CARAU</name>
<evidence type="ECO:0000256" key="1">
    <source>
        <dbReference type="ARBA" id="ARBA00022670"/>
    </source>
</evidence>
<dbReference type="InterPro" id="IPR033116">
    <property type="entry name" value="TRYPSIN_SER"/>
</dbReference>
<evidence type="ECO:0000256" key="3">
    <source>
        <dbReference type="ARBA" id="ARBA00022801"/>
    </source>
</evidence>
<dbReference type="PRINTS" id="PR00722">
    <property type="entry name" value="CHYMOTRYPSIN"/>
</dbReference>
<dbReference type="InterPro" id="IPR009003">
    <property type="entry name" value="Peptidase_S1_PA"/>
</dbReference>
<evidence type="ECO:0000259" key="8">
    <source>
        <dbReference type="PROSITE" id="PS50240"/>
    </source>
</evidence>
<dbReference type="CDD" id="cd00190">
    <property type="entry name" value="Tryp_SPc"/>
    <property type="match status" value="1"/>
</dbReference>
<protein>
    <submittedName>
        <fullName evidence="10">Trypsin-like</fullName>
    </submittedName>
</protein>
<dbReference type="Proteomes" id="UP000515129">
    <property type="component" value="Unplaced"/>
</dbReference>